<dbReference type="EMBL" id="CAJVPJ010001423">
    <property type="protein sequence ID" value="CAG8590655.1"/>
    <property type="molecule type" value="Genomic_DNA"/>
</dbReference>
<feature type="non-terminal residue" evidence="2">
    <location>
        <position position="1"/>
    </location>
</feature>
<proteinExistence type="predicted"/>
<feature type="region of interest" description="Disordered" evidence="1">
    <location>
        <begin position="1"/>
        <end position="65"/>
    </location>
</feature>
<evidence type="ECO:0000256" key="1">
    <source>
        <dbReference type="SAM" id="MobiDB-lite"/>
    </source>
</evidence>
<feature type="compositionally biased region" description="Low complexity" evidence="1">
    <location>
        <begin position="27"/>
        <end position="38"/>
    </location>
</feature>
<feature type="compositionally biased region" description="Polar residues" evidence="1">
    <location>
        <begin position="1"/>
        <end position="13"/>
    </location>
</feature>
<evidence type="ECO:0000313" key="2">
    <source>
        <dbReference type="EMBL" id="CAG8590655.1"/>
    </source>
</evidence>
<gene>
    <name evidence="2" type="ORF">POCULU_LOCUS6958</name>
</gene>
<sequence length="65" mass="7232">SLFKNTKGSQSTQSRKRKQPERADNVTPPTSGKPSPTTYQEIDSASTVESDQESVKKKLHTITIR</sequence>
<organism evidence="2 3">
    <name type="scientific">Paraglomus occultum</name>
    <dbReference type="NCBI Taxonomy" id="144539"/>
    <lineage>
        <taxon>Eukaryota</taxon>
        <taxon>Fungi</taxon>
        <taxon>Fungi incertae sedis</taxon>
        <taxon>Mucoromycota</taxon>
        <taxon>Glomeromycotina</taxon>
        <taxon>Glomeromycetes</taxon>
        <taxon>Paraglomerales</taxon>
        <taxon>Paraglomeraceae</taxon>
        <taxon>Paraglomus</taxon>
    </lineage>
</organism>
<reference evidence="2" key="1">
    <citation type="submission" date="2021-06" db="EMBL/GenBank/DDBJ databases">
        <authorList>
            <person name="Kallberg Y."/>
            <person name="Tangrot J."/>
            <person name="Rosling A."/>
        </authorList>
    </citation>
    <scope>NUCLEOTIDE SEQUENCE</scope>
    <source>
        <strain evidence="2">IA702</strain>
    </source>
</reference>
<comment type="caution">
    <text evidence="2">The sequence shown here is derived from an EMBL/GenBank/DDBJ whole genome shotgun (WGS) entry which is preliminary data.</text>
</comment>
<evidence type="ECO:0000313" key="3">
    <source>
        <dbReference type="Proteomes" id="UP000789572"/>
    </source>
</evidence>
<feature type="compositionally biased region" description="Polar residues" evidence="1">
    <location>
        <begin position="39"/>
        <end position="49"/>
    </location>
</feature>
<name>A0A9N9C7T2_9GLOM</name>
<protein>
    <submittedName>
        <fullName evidence="2">6885_t:CDS:1</fullName>
    </submittedName>
</protein>
<dbReference type="AlphaFoldDB" id="A0A9N9C7T2"/>
<keyword evidence="3" id="KW-1185">Reference proteome</keyword>
<accession>A0A9N9C7T2</accession>
<dbReference type="Proteomes" id="UP000789572">
    <property type="component" value="Unassembled WGS sequence"/>
</dbReference>